<dbReference type="CDD" id="cd03809">
    <property type="entry name" value="GT4_MtfB-like"/>
    <property type="match status" value="1"/>
</dbReference>
<reference evidence="5" key="1">
    <citation type="submission" date="2016-10" db="EMBL/GenBank/DDBJ databases">
        <authorList>
            <person name="Varghese N."/>
            <person name="Submissions S."/>
        </authorList>
    </citation>
    <scope>NUCLEOTIDE SEQUENCE [LARGE SCALE GENOMIC DNA]</scope>
    <source>
        <strain evidence="5">CGMCC 1.10121</strain>
    </source>
</reference>
<feature type="domain" description="Glycosyl transferase family 1" evidence="2">
    <location>
        <begin position="187"/>
        <end position="339"/>
    </location>
</feature>
<dbReference type="Gene3D" id="3.40.50.2000">
    <property type="entry name" value="Glycogen Phosphorylase B"/>
    <property type="match status" value="2"/>
</dbReference>
<evidence type="ECO:0000259" key="3">
    <source>
        <dbReference type="Pfam" id="PF13439"/>
    </source>
</evidence>
<dbReference type="Proteomes" id="UP000199126">
    <property type="component" value="Unassembled WGS sequence"/>
</dbReference>
<dbReference type="OrthoDB" id="131038at2157"/>
<gene>
    <name evidence="4" type="ORF">SAMN04487948_1366</name>
</gene>
<evidence type="ECO:0000313" key="5">
    <source>
        <dbReference type="Proteomes" id="UP000199126"/>
    </source>
</evidence>
<keyword evidence="1 4" id="KW-0808">Transferase</keyword>
<dbReference type="EMBL" id="FODV01000036">
    <property type="protein sequence ID" value="SEP29398.1"/>
    <property type="molecule type" value="Genomic_DNA"/>
</dbReference>
<dbReference type="Pfam" id="PF13439">
    <property type="entry name" value="Glyco_transf_4"/>
    <property type="match status" value="1"/>
</dbReference>
<dbReference type="InterPro" id="IPR001296">
    <property type="entry name" value="Glyco_trans_1"/>
</dbReference>
<dbReference type="InterPro" id="IPR028098">
    <property type="entry name" value="Glyco_trans_4-like_N"/>
</dbReference>
<dbReference type="PANTHER" id="PTHR46401:SF2">
    <property type="entry name" value="GLYCOSYLTRANSFERASE WBBK-RELATED"/>
    <property type="match status" value="1"/>
</dbReference>
<evidence type="ECO:0000259" key="2">
    <source>
        <dbReference type="Pfam" id="PF00534"/>
    </source>
</evidence>
<proteinExistence type="predicted"/>
<dbReference type="AlphaFoldDB" id="A0A1H8WQN1"/>
<organism evidence="4 5">
    <name type="scientific">Halogranum amylolyticum</name>
    <dbReference type="NCBI Taxonomy" id="660520"/>
    <lineage>
        <taxon>Archaea</taxon>
        <taxon>Methanobacteriati</taxon>
        <taxon>Methanobacteriota</taxon>
        <taxon>Stenosarchaea group</taxon>
        <taxon>Halobacteria</taxon>
        <taxon>Halobacteriales</taxon>
        <taxon>Haloferacaceae</taxon>
    </lineage>
</organism>
<accession>A0A1H8WQN1</accession>
<feature type="domain" description="Glycosyltransferase subfamily 4-like N-terminal" evidence="3">
    <location>
        <begin position="17"/>
        <end position="175"/>
    </location>
</feature>
<dbReference type="SUPFAM" id="SSF53756">
    <property type="entry name" value="UDP-Glycosyltransferase/glycogen phosphorylase"/>
    <property type="match status" value="1"/>
</dbReference>
<dbReference type="RefSeq" id="WP_089828004.1">
    <property type="nucleotide sequence ID" value="NZ_FODV01000036.1"/>
</dbReference>
<dbReference type="GO" id="GO:0016757">
    <property type="term" value="F:glycosyltransferase activity"/>
    <property type="evidence" value="ECO:0007669"/>
    <property type="project" value="InterPro"/>
</dbReference>
<dbReference type="PANTHER" id="PTHR46401">
    <property type="entry name" value="GLYCOSYLTRANSFERASE WBBK-RELATED"/>
    <property type="match status" value="1"/>
</dbReference>
<dbReference type="Pfam" id="PF00534">
    <property type="entry name" value="Glycos_transf_1"/>
    <property type="match status" value="1"/>
</dbReference>
<name>A0A1H8WQN1_9EURY</name>
<evidence type="ECO:0000313" key="4">
    <source>
        <dbReference type="EMBL" id="SEP29398.1"/>
    </source>
</evidence>
<protein>
    <submittedName>
        <fullName evidence="4">Glycosyltransferase involved in cell wall bisynthesis</fullName>
    </submittedName>
</protein>
<sequence length="368" mass="40465">MNVGINARSLTKPNPAGVSRYTLRLLVALAEQEAESDMEFILFGIDDIPTELDEYTHVRSAREPAPTHSGLTAHRWEQTTLPRALNQSEIDVFHTPAGQPPLLARVPLVTTIHDISPITHPEWFSRGYAGLYRVLTPLAVRKSERIITVSEFAREEIVSEYSHAAGKTEAIYNGLTPPAETEASVDAVTEGEYLLFVGSLNKRKNLKTLLQAYEEYRTQVDEPLTLTLVGPKKSVFAKTEFPVNSGVQTLGFVSDEELGWLYQNAAAFVFPSLYEGFGLPILEAMSAGTPVLTSDLGAMAEVADEAACLVSPSQPGSLAEGIELVGHDDDYRQQLIQNGCDRADAFTWERTAAQTAEIYRSVAKRNPR</sequence>
<evidence type="ECO:0000256" key="1">
    <source>
        <dbReference type="ARBA" id="ARBA00022679"/>
    </source>
</evidence>
<keyword evidence="5" id="KW-1185">Reference proteome</keyword>